<feature type="transmembrane region" description="Helical" evidence="12">
    <location>
        <begin position="140"/>
        <end position="160"/>
    </location>
</feature>
<evidence type="ECO:0000256" key="9">
    <source>
        <dbReference type="ARBA" id="ARBA00022991"/>
    </source>
</evidence>
<keyword evidence="5" id="KW-0148">Chlorophyll</keyword>
<dbReference type="GO" id="GO:0016168">
    <property type="term" value="F:chlorophyll binding"/>
    <property type="evidence" value="ECO:0007669"/>
    <property type="project" value="UniProtKB-KW"/>
</dbReference>
<reference evidence="14" key="1">
    <citation type="journal article" date="2014" name="Sci. Data">
        <title>Genomes of diverse isolates of the marine cyanobacterium Prochlorococcus.</title>
        <authorList>
            <person name="Biller S."/>
            <person name="Berube P."/>
            <person name="Thompson J."/>
            <person name="Kelly L."/>
            <person name="Roggensack S."/>
            <person name="Awad L."/>
            <person name="Roache-Johnson K."/>
            <person name="Ding H."/>
            <person name="Giovannoni S.J."/>
            <person name="Moore L.R."/>
            <person name="Chisholm S.W."/>
        </authorList>
    </citation>
    <scope>NUCLEOTIDE SEQUENCE [LARGE SCALE GENOMIC DNA]</scope>
    <source>
        <strain evidence="14">PAC1</strain>
    </source>
</reference>
<protein>
    <submittedName>
        <fullName evidence="13">Chlorophyll a-b binding protein</fullName>
    </submittedName>
</protein>
<evidence type="ECO:0000256" key="8">
    <source>
        <dbReference type="ARBA" id="ARBA00022989"/>
    </source>
</evidence>
<dbReference type="NCBIfam" id="TIGR03041">
    <property type="entry name" value="PS_antenn_a_b"/>
    <property type="match status" value="1"/>
</dbReference>
<evidence type="ECO:0000256" key="3">
    <source>
        <dbReference type="ARBA" id="ARBA00004636"/>
    </source>
</evidence>
<gene>
    <name evidence="13" type="ORF">EV03_1562</name>
</gene>
<evidence type="ECO:0000256" key="11">
    <source>
        <dbReference type="ARBA" id="ARBA00023136"/>
    </source>
</evidence>
<evidence type="ECO:0000313" key="13">
    <source>
        <dbReference type="EMBL" id="KGG20098.1"/>
    </source>
</evidence>
<keyword evidence="10" id="KW-0793">Thylakoid</keyword>
<keyword evidence="11 12" id="KW-0472">Membrane</keyword>
<accession>A0A0A2C1C6</accession>
<feature type="transmembrane region" description="Helical" evidence="12">
    <location>
        <begin position="80"/>
        <end position="102"/>
    </location>
</feature>
<keyword evidence="9" id="KW-0157">Chromophore</keyword>
<evidence type="ECO:0000256" key="5">
    <source>
        <dbReference type="ARBA" id="ARBA00022494"/>
    </source>
</evidence>
<evidence type="ECO:0000256" key="1">
    <source>
        <dbReference type="ARBA" id="ARBA00001921"/>
    </source>
</evidence>
<evidence type="ECO:0000256" key="6">
    <source>
        <dbReference type="ARBA" id="ARBA00022531"/>
    </source>
</evidence>
<dbReference type="AlphaFoldDB" id="A0A0A2C1C6"/>
<dbReference type="GO" id="GO:0009767">
    <property type="term" value="P:photosynthetic electron transport chain"/>
    <property type="evidence" value="ECO:0007669"/>
    <property type="project" value="InterPro"/>
</dbReference>
<evidence type="ECO:0000313" key="14">
    <source>
        <dbReference type="Proteomes" id="UP000030392"/>
    </source>
</evidence>
<keyword evidence="7 12" id="KW-0812">Transmembrane</keyword>
<dbReference type="EMBL" id="JNAX01000014">
    <property type="protein sequence ID" value="KGG20098.1"/>
    <property type="molecule type" value="Genomic_DNA"/>
</dbReference>
<feature type="transmembrane region" description="Helical" evidence="12">
    <location>
        <begin position="318"/>
        <end position="335"/>
    </location>
</feature>
<comment type="caution">
    <text evidence="13">The sequence shown here is derived from an EMBL/GenBank/DDBJ whole genome shotgun (WGS) entry which is preliminary data.</text>
</comment>
<feature type="transmembrane region" description="Helical" evidence="12">
    <location>
        <begin position="249"/>
        <end position="269"/>
    </location>
</feature>
<sequence>MQSYGNPDVTYEWWAGNSVVTSRSGRFIASHIGHTGLIAFAAGGSTLWELARYNPEIPMGHQSSLFLGHLAAFGVGFDEAGAWTGVGVAAVAIVHLVLSMVYGGGALLHAVYFEADVADSEVPRARKFKLEWNNPDNQTFILGHHLFFFGMACIAFVEWARIHGIYDPAIGAVRQVNYNLDLTMIWNRQFDFIGIDSLEDVMGGHAFLAFAELTGATIHMVAGSTQWENKRLGEWSKYKGAELLSAEAVLSWSLAGIGWMAIVAAFWAATNTTVYPIEWFGEPLKLQFSVAPYWIDTADSTGITAFFGHTTRAALVNVHYYFGFFFLQGHFWHALRALGFDFKKVSEAIGNTEGATVRVEGAGFNGRAPR</sequence>
<comment type="subcellular location">
    <subcellularLocation>
        <location evidence="3">Cellular thylakoid membrane</location>
        <topology evidence="3">Multi-pass membrane protein</topology>
    </subcellularLocation>
</comment>
<dbReference type="GO" id="GO:0031676">
    <property type="term" value="C:plasma membrane-derived thylakoid membrane"/>
    <property type="evidence" value="ECO:0007669"/>
    <property type="project" value="UniProtKB-SubCell"/>
</dbReference>
<dbReference type="GO" id="GO:0009521">
    <property type="term" value="C:photosystem"/>
    <property type="evidence" value="ECO:0007669"/>
    <property type="project" value="InterPro"/>
</dbReference>
<name>A0A0A2C1C6_PROMR</name>
<evidence type="ECO:0000256" key="4">
    <source>
        <dbReference type="ARBA" id="ARBA00006689"/>
    </source>
</evidence>
<dbReference type="Pfam" id="PF00421">
    <property type="entry name" value="PSII"/>
    <property type="match status" value="1"/>
</dbReference>
<comment type="similarity">
    <text evidence="4">Belongs to the PsbB/PsbC family. IsiA/Pcb subfamily.</text>
</comment>
<dbReference type="RefSeq" id="WP_011824130.1">
    <property type="nucleotide sequence ID" value="NZ_CP138967.1"/>
</dbReference>
<dbReference type="InterPro" id="IPR000932">
    <property type="entry name" value="PS_antenna-like"/>
</dbReference>
<evidence type="ECO:0000256" key="2">
    <source>
        <dbReference type="ARBA" id="ARBA00001949"/>
    </source>
</evidence>
<dbReference type="Proteomes" id="UP000030392">
    <property type="component" value="Unassembled WGS sequence"/>
</dbReference>
<proteinExistence type="inferred from homology"/>
<comment type="cofactor">
    <cofactor evidence="1">
        <name>divinyl chlorophyll a</name>
        <dbReference type="ChEBI" id="CHEBI:73095"/>
    </cofactor>
</comment>
<dbReference type="SUPFAM" id="SSF161077">
    <property type="entry name" value="Photosystem II antenna protein-like"/>
    <property type="match status" value="1"/>
</dbReference>
<dbReference type="InterPro" id="IPR036001">
    <property type="entry name" value="PS_II_antenna-like_sf"/>
</dbReference>
<evidence type="ECO:0000256" key="10">
    <source>
        <dbReference type="ARBA" id="ARBA00023078"/>
    </source>
</evidence>
<evidence type="ECO:0000256" key="12">
    <source>
        <dbReference type="SAM" id="Phobius"/>
    </source>
</evidence>
<organism evidence="13 14">
    <name type="scientific">Prochlorococcus marinus str. PAC1</name>
    <dbReference type="NCBI Taxonomy" id="59924"/>
    <lineage>
        <taxon>Bacteria</taxon>
        <taxon>Bacillati</taxon>
        <taxon>Cyanobacteriota</taxon>
        <taxon>Cyanophyceae</taxon>
        <taxon>Synechococcales</taxon>
        <taxon>Prochlorococcaceae</taxon>
        <taxon>Prochlorococcus</taxon>
    </lineage>
</organism>
<keyword evidence="6" id="KW-0602">Photosynthesis</keyword>
<evidence type="ECO:0000256" key="7">
    <source>
        <dbReference type="ARBA" id="ARBA00022692"/>
    </source>
</evidence>
<keyword evidence="8 12" id="KW-1133">Transmembrane helix</keyword>
<comment type="cofactor">
    <cofactor evidence="2">
        <name>divinyl chlorophyll b</name>
        <dbReference type="ChEBI" id="CHEBI:73096"/>
    </cofactor>
</comment>